<protein>
    <submittedName>
        <fullName evidence="6">Uncharacterized protein</fullName>
    </submittedName>
</protein>
<feature type="domain" description="GAF" evidence="5">
    <location>
        <begin position="354"/>
        <end position="500"/>
    </location>
</feature>
<dbReference type="Pfam" id="PF13185">
    <property type="entry name" value="GAF_2"/>
    <property type="match status" value="1"/>
</dbReference>
<dbReference type="STRING" id="1219032.GCA_001515545_00671"/>
<dbReference type="RefSeq" id="WP_083520252.1">
    <property type="nucleotide sequence ID" value="NZ_PDEA01000001.1"/>
</dbReference>
<evidence type="ECO:0000256" key="3">
    <source>
        <dbReference type="SAM" id="SignalP"/>
    </source>
</evidence>
<feature type="chain" id="PRO_5012066248" evidence="3">
    <location>
        <begin position="26"/>
        <end position="512"/>
    </location>
</feature>
<accession>A0A2A7UXF4</accession>
<dbReference type="SUPFAM" id="SSF53850">
    <property type="entry name" value="Periplasmic binding protein-like II"/>
    <property type="match status" value="1"/>
</dbReference>
<name>A0A2A7UXF4_COMTR</name>
<evidence type="ECO:0000313" key="7">
    <source>
        <dbReference type="Proteomes" id="UP000220246"/>
    </source>
</evidence>
<evidence type="ECO:0000256" key="1">
    <source>
        <dbReference type="ARBA" id="ARBA00022729"/>
    </source>
</evidence>
<dbReference type="PANTHER" id="PTHR35936">
    <property type="entry name" value="MEMBRANE-BOUND LYTIC MUREIN TRANSGLYCOSYLASE F"/>
    <property type="match status" value="1"/>
</dbReference>
<dbReference type="Gene3D" id="3.30.450.40">
    <property type="match status" value="1"/>
</dbReference>
<keyword evidence="7" id="KW-1185">Reference proteome</keyword>
<comment type="caution">
    <text evidence="6">The sequence shown here is derived from an EMBL/GenBank/DDBJ whole genome shotgun (WGS) entry which is preliminary data.</text>
</comment>
<evidence type="ECO:0000259" key="4">
    <source>
        <dbReference type="SMART" id="SM00062"/>
    </source>
</evidence>
<organism evidence="6 7">
    <name type="scientific">Comamonas terrigena</name>
    <dbReference type="NCBI Taxonomy" id="32013"/>
    <lineage>
        <taxon>Bacteria</taxon>
        <taxon>Pseudomonadati</taxon>
        <taxon>Pseudomonadota</taxon>
        <taxon>Betaproteobacteria</taxon>
        <taxon>Burkholderiales</taxon>
        <taxon>Comamonadaceae</taxon>
        <taxon>Comamonas</taxon>
    </lineage>
</organism>
<dbReference type="InterPro" id="IPR001638">
    <property type="entry name" value="Solute-binding_3/MltF_N"/>
</dbReference>
<gene>
    <name evidence="6" type="ORF">CRM82_16575</name>
</gene>
<dbReference type="OrthoDB" id="8819295at2"/>
<keyword evidence="2" id="KW-0472">Membrane</keyword>
<dbReference type="SUPFAM" id="SSF55781">
    <property type="entry name" value="GAF domain-like"/>
    <property type="match status" value="1"/>
</dbReference>
<dbReference type="InterPro" id="IPR029016">
    <property type="entry name" value="GAF-like_dom_sf"/>
</dbReference>
<keyword evidence="2" id="KW-1133">Transmembrane helix</keyword>
<dbReference type="Proteomes" id="UP000220246">
    <property type="component" value="Unassembled WGS sequence"/>
</dbReference>
<dbReference type="GeneID" id="80802232"/>
<keyword evidence="2" id="KW-0812">Transmembrane</keyword>
<feature type="domain" description="Solute-binding protein family 3/N-terminal" evidence="4">
    <location>
        <begin position="36"/>
        <end position="255"/>
    </location>
</feature>
<reference evidence="7" key="1">
    <citation type="submission" date="2017-09" db="EMBL/GenBank/DDBJ databases">
        <title>FDA dAtabase for Regulatory Grade micrObial Sequences (FDA-ARGOS): Supporting development and validation of Infectious Disease Dx tests.</title>
        <authorList>
            <person name="Minogue T."/>
            <person name="Wolcott M."/>
            <person name="Wasieloski L."/>
            <person name="Aguilar W."/>
            <person name="Moore D."/>
            <person name="Tallon L."/>
            <person name="Sadzewicz L."/>
            <person name="Ott S."/>
            <person name="Zhao X."/>
            <person name="Nagaraj S."/>
            <person name="Vavikolanu K."/>
            <person name="Aluvathingal J."/>
            <person name="Nadendla S."/>
            <person name="Sichtig H."/>
        </authorList>
    </citation>
    <scope>NUCLEOTIDE SEQUENCE [LARGE SCALE GENOMIC DNA]</scope>
    <source>
        <strain evidence="7">FDAARGOS_394</strain>
    </source>
</reference>
<dbReference type="SMART" id="SM00065">
    <property type="entry name" value="GAF"/>
    <property type="match status" value="1"/>
</dbReference>
<dbReference type="AlphaFoldDB" id="A0A2A7UXF4"/>
<dbReference type="InterPro" id="IPR003018">
    <property type="entry name" value="GAF"/>
</dbReference>
<sequence>MHTLLRTLLPVMAAAALAGAGSAHGRTLAEIRNTGELRVCVAGSSADFYRTNAQEFARYLGVPARVENLPSWDAQFVNAQGVVQRDARYEAAPLASGRCDLYPNDLHITPWREQKMVLVPYFSTRNVVVARPDARTILRSPDDLAGRTAAVQAGTAYEGWLRSYNATNKNTPITIHPLPTAQAMQAVAQRRADFTVIAAESAFKWVRDDLDNLDLLFPVGELTQVGWGISPNTPDLEQTLSAFFSQSRRVGSGLDISWRNKYGVSLMEYQMYSASFDTDHQWRDLLVTWGIPAGSALAGLLLAMAFWARRLHREVARHRLTVQALRESQQQMHDEAARGQAVSDLLRGLQLVDSLEAFGQVTLRELARHLPLGQSLIAVVDGSDQRLQALAHYAGTAATPSQALADFPMTTGLMARCASTAEPVLVEAPGPQYLRIRSGLGHCTPASLLLVPIRHAGQVVAVIEMASTQPLTPAHRELLAALEPIVATGIHRLQKETASAPPHTDSHREACC</sequence>
<evidence type="ECO:0000313" key="6">
    <source>
        <dbReference type="EMBL" id="PEH89990.1"/>
    </source>
</evidence>
<feature type="transmembrane region" description="Helical" evidence="2">
    <location>
        <begin position="286"/>
        <end position="308"/>
    </location>
</feature>
<dbReference type="SMART" id="SM00062">
    <property type="entry name" value="PBPb"/>
    <property type="match status" value="1"/>
</dbReference>
<dbReference type="Gene3D" id="3.40.190.10">
    <property type="entry name" value="Periplasmic binding protein-like II"/>
    <property type="match status" value="2"/>
</dbReference>
<feature type="signal peptide" evidence="3">
    <location>
        <begin position="1"/>
        <end position="25"/>
    </location>
</feature>
<dbReference type="EMBL" id="PDEA01000001">
    <property type="protein sequence ID" value="PEH89990.1"/>
    <property type="molecule type" value="Genomic_DNA"/>
</dbReference>
<proteinExistence type="predicted"/>
<keyword evidence="1 3" id="KW-0732">Signal</keyword>
<evidence type="ECO:0000256" key="2">
    <source>
        <dbReference type="SAM" id="Phobius"/>
    </source>
</evidence>
<evidence type="ECO:0000259" key="5">
    <source>
        <dbReference type="SMART" id="SM00065"/>
    </source>
</evidence>